<evidence type="ECO:0000256" key="15">
    <source>
        <dbReference type="SAM" id="Phobius"/>
    </source>
</evidence>
<dbReference type="PROSITE" id="PS50901">
    <property type="entry name" value="FTSK"/>
    <property type="match status" value="1"/>
</dbReference>
<dbReference type="PANTHER" id="PTHR22683">
    <property type="entry name" value="SPORULATION PROTEIN RELATED"/>
    <property type="match status" value="1"/>
</dbReference>
<evidence type="ECO:0000259" key="16">
    <source>
        <dbReference type="PROSITE" id="PS50901"/>
    </source>
</evidence>
<gene>
    <name evidence="17" type="ORF">C1634_019460</name>
</gene>
<evidence type="ECO:0000256" key="7">
    <source>
        <dbReference type="ARBA" id="ARBA00022829"/>
    </source>
</evidence>
<keyword evidence="3" id="KW-1003">Cell membrane</keyword>
<evidence type="ECO:0000256" key="12">
    <source>
        <dbReference type="ARBA" id="ARBA00023306"/>
    </source>
</evidence>
<keyword evidence="9 15" id="KW-1133">Transmembrane helix</keyword>
<feature type="compositionally biased region" description="Acidic residues" evidence="14">
    <location>
        <begin position="209"/>
        <end position="224"/>
    </location>
</feature>
<evidence type="ECO:0000256" key="4">
    <source>
        <dbReference type="ARBA" id="ARBA00022618"/>
    </source>
</evidence>
<dbReference type="GO" id="GO:0005886">
    <property type="term" value="C:plasma membrane"/>
    <property type="evidence" value="ECO:0007669"/>
    <property type="project" value="UniProtKB-SubCell"/>
</dbReference>
<dbReference type="SMART" id="SM00843">
    <property type="entry name" value="Ftsk_gamma"/>
    <property type="match status" value="1"/>
</dbReference>
<feature type="domain" description="FtsK" evidence="16">
    <location>
        <begin position="498"/>
        <end position="703"/>
    </location>
</feature>
<dbReference type="Gene3D" id="3.40.50.300">
    <property type="entry name" value="P-loop containing nucleotide triphosphate hydrolases"/>
    <property type="match status" value="1"/>
</dbReference>
<dbReference type="Pfam" id="PF09397">
    <property type="entry name" value="FtsK_gamma"/>
    <property type="match status" value="1"/>
</dbReference>
<evidence type="ECO:0000256" key="2">
    <source>
        <dbReference type="ARBA" id="ARBA00006474"/>
    </source>
</evidence>
<name>A0A316WDU2_9FLAO</name>
<proteinExistence type="inferred from homology"/>
<keyword evidence="8 13" id="KW-0067">ATP-binding</keyword>
<evidence type="ECO:0000256" key="3">
    <source>
        <dbReference type="ARBA" id="ARBA00022475"/>
    </source>
</evidence>
<dbReference type="Pfam" id="PF01580">
    <property type="entry name" value="FtsK_SpoIIIE"/>
    <property type="match status" value="1"/>
</dbReference>
<dbReference type="Pfam" id="PF17854">
    <property type="entry name" value="FtsK_alpha"/>
    <property type="match status" value="1"/>
</dbReference>
<evidence type="ECO:0000256" key="10">
    <source>
        <dbReference type="ARBA" id="ARBA00023125"/>
    </source>
</evidence>
<evidence type="ECO:0000256" key="5">
    <source>
        <dbReference type="ARBA" id="ARBA00022692"/>
    </source>
</evidence>
<dbReference type="SUPFAM" id="SSF46785">
    <property type="entry name" value="Winged helix' DNA-binding domain"/>
    <property type="match status" value="1"/>
</dbReference>
<keyword evidence="10" id="KW-0238">DNA-binding</keyword>
<comment type="similarity">
    <text evidence="2">Belongs to the FtsK/SpoIIIE/SftA family.</text>
</comment>
<dbReference type="InterPro" id="IPR036388">
    <property type="entry name" value="WH-like_DNA-bd_sf"/>
</dbReference>
<feature type="transmembrane region" description="Helical" evidence="15">
    <location>
        <begin position="153"/>
        <end position="174"/>
    </location>
</feature>
<protein>
    <submittedName>
        <fullName evidence="17">Cell division protein FtsK</fullName>
    </submittedName>
</protein>
<dbReference type="InterPro" id="IPR050206">
    <property type="entry name" value="FtsK/SpoIIIE/SftA"/>
</dbReference>
<dbReference type="RefSeq" id="WP_109738987.1">
    <property type="nucleotide sequence ID" value="NZ_PPEG02000008.1"/>
</dbReference>
<dbReference type="EMBL" id="PPEG02000008">
    <property type="protein sequence ID" value="PWN59487.1"/>
    <property type="molecule type" value="Genomic_DNA"/>
</dbReference>
<feature type="region of interest" description="Disordered" evidence="14">
    <location>
        <begin position="209"/>
        <end position="231"/>
    </location>
</feature>
<comment type="subcellular location">
    <subcellularLocation>
        <location evidence="1">Cell membrane</location>
        <topology evidence="1">Multi-pass membrane protein</topology>
    </subcellularLocation>
</comment>
<dbReference type="Pfam" id="PF13491">
    <property type="entry name" value="FtsK_4TM"/>
    <property type="match status" value="1"/>
</dbReference>
<sequence length="854" mass="94479">MDKKTQKKQTELPEKGRILSKPRIFSGLTFILFSAVLAFSFISYLMNWKADQSQAGTMLDKTIKSSNIFGKVGDWLGNIFIFESIGIASFIIAFLFLVVGTLILKKKIFKPWKTIGHSLFFICWLPIFMGALTKGQGVLGGVYGFQIMDYLNSIIGTVGLWTVLAASILLYFILEFNLRPSSIKAKLDKINENTIGKVKSMIPDSDEDFEADEELKEEMEEAEQEAAPRVTVSEVSNNSINTTKEPEPVSIPKGFPEVPLSTNIETITTPNHTSFEAEPREVNQPVSLNLSTKPVIPVSTPEEAFDIRPSTPSSAAASPAQENIKFNVEIAPVIDILDDSDKKSQELVEKHGLYDHKLDLANFHMPPVDLLKDYGNEEISINKEELEENKNKIVGLLKNFNVGIAEIKATIGPTVTLYEIVPEAGIRVAAIKKLQDDIALNLSALGIRIIAPMPGKGTIGIEVPRKNPTMVSMRSVIASQKFQNTDMDLPVVFGKTISNEVFMADLSKMPHLLMAGATGQGKSVGINAILTSLLYKKHPSELKFVMVDPKKVELSLYSKIERHYLAKLPDAEEAIITDTNKVINTLNSLCVEMDTRYDLLKNAFCKNLKEYNKKFTERKLNPENGHRYLPYIVLVVDEFADLIMTAGKEVELPIARLAQLARAVGIHLIVATQRPSVNVITGMIKANFPARAAFRVISSVDSRTILDSPGADQLIGKGDMLYFNGNEILRLQCAFVDTPEVERLAEFIGEQKGYASAFLLPEYVSEDSTSSVGAFDPNEKDALFEDAARIIVSTQQGSTSMLQRQLKLGYNRAGRIMDQLEASGIVGGFNGAKAREVIISDLHSLEQFLEDLRS</sequence>
<keyword evidence="11 15" id="KW-0472">Membrane</keyword>
<evidence type="ECO:0000256" key="1">
    <source>
        <dbReference type="ARBA" id="ARBA00004651"/>
    </source>
</evidence>
<evidence type="ECO:0000256" key="8">
    <source>
        <dbReference type="ARBA" id="ARBA00022840"/>
    </source>
</evidence>
<evidence type="ECO:0000256" key="14">
    <source>
        <dbReference type="SAM" id="MobiDB-lite"/>
    </source>
</evidence>
<evidence type="ECO:0000256" key="6">
    <source>
        <dbReference type="ARBA" id="ARBA00022741"/>
    </source>
</evidence>
<dbReference type="InterPro" id="IPR036390">
    <property type="entry name" value="WH_DNA-bd_sf"/>
</dbReference>
<evidence type="ECO:0000313" key="17">
    <source>
        <dbReference type="EMBL" id="PWN59487.1"/>
    </source>
</evidence>
<dbReference type="GO" id="GO:0051301">
    <property type="term" value="P:cell division"/>
    <property type="evidence" value="ECO:0007669"/>
    <property type="project" value="UniProtKB-KW"/>
</dbReference>
<dbReference type="InterPro" id="IPR041027">
    <property type="entry name" value="FtsK_alpha"/>
</dbReference>
<evidence type="ECO:0000256" key="11">
    <source>
        <dbReference type="ARBA" id="ARBA00023136"/>
    </source>
</evidence>
<dbReference type="Gene3D" id="1.10.10.10">
    <property type="entry name" value="Winged helix-like DNA-binding domain superfamily/Winged helix DNA-binding domain"/>
    <property type="match status" value="1"/>
</dbReference>
<dbReference type="GO" id="GO:0005524">
    <property type="term" value="F:ATP binding"/>
    <property type="evidence" value="ECO:0007669"/>
    <property type="project" value="UniProtKB-UniRule"/>
</dbReference>
<feature type="binding site" evidence="13">
    <location>
        <begin position="516"/>
        <end position="523"/>
    </location>
    <ligand>
        <name>ATP</name>
        <dbReference type="ChEBI" id="CHEBI:30616"/>
    </ligand>
</feature>
<dbReference type="InterPro" id="IPR002543">
    <property type="entry name" value="FtsK_dom"/>
</dbReference>
<evidence type="ECO:0000313" key="18">
    <source>
        <dbReference type="Proteomes" id="UP000236413"/>
    </source>
</evidence>
<keyword evidence="5 15" id="KW-0812">Transmembrane</keyword>
<feature type="transmembrane region" description="Helical" evidence="15">
    <location>
        <begin position="24"/>
        <end position="46"/>
    </location>
</feature>
<dbReference type="SUPFAM" id="SSF52540">
    <property type="entry name" value="P-loop containing nucleoside triphosphate hydrolases"/>
    <property type="match status" value="1"/>
</dbReference>
<evidence type="ECO:0000256" key="9">
    <source>
        <dbReference type="ARBA" id="ARBA00022989"/>
    </source>
</evidence>
<dbReference type="GO" id="GO:0003677">
    <property type="term" value="F:DNA binding"/>
    <property type="evidence" value="ECO:0007669"/>
    <property type="project" value="UniProtKB-KW"/>
</dbReference>
<keyword evidence="7" id="KW-0159">Chromosome partition</keyword>
<dbReference type="InterPro" id="IPR018541">
    <property type="entry name" value="Ftsk_gamma"/>
</dbReference>
<dbReference type="InterPro" id="IPR027417">
    <property type="entry name" value="P-loop_NTPase"/>
</dbReference>
<dbReference type="Proteomes" id="UP000236413">
    <property type="component" value="Unassembled WGS sequence"/>
</dbReference>
<keyword evidence="4 17" id="KW-0132">Cell division</keyword>
<feature type="transmembrane region" description="Helical" evidence="15">
    <location>
        <begin position="79"/>
        <end position="103"/>
    </location>
</feature>
<accession>A0A316WDU2</accession>
<reference evidence="17 18" key="1">
    <citation type="submission" date="2018-04" db="EMBL/GenBank/DDBJ databases">
        <title>Chryseobacterium oncorhynchi 701B-08T from rainbow trout, and Chryseobacterium viscerum 687B-08T from diseased fish.</title>
        <authorList>
            <person name="Jeong J.-J."/>
            <person name="Lee Y.J."/>
            <person name="Pathiraja D."/>
            <person name="Park B."/>
            <person name="Choi I.-G."/>
            <person name="Kim K.D."/>
        </authorList>
    </citation>
    <scope>NUCLEOTIDE SEQUENCE [LARGE SCALE GENOMIC DNA]</scope>
    <source>
        <strain evidence="17 18">687B-08</strain>
    </source>
</reference>
<dbReference type="GO" id="GO:0007059">
    <property type="term" value="P:chromosome segregation"/>
    <property type="evidence" value="ECO:0007669"/>
    <property type="project" value="UniProtKB-KW"/>
</dbReference>
<dbReference type="Gene3D" id="3.30.980.40">
    <property type="match status" value="1"/>
</dbReference>
<dbReference type="InterPro" id="IPR025199">
    <property type="entry name" value="FtsK_4TM"/>
</dbReference>
<evidence type="ECO:0000256" key="13">
    <source>
        <dbReference type="PROSITE-ProRule" id="PRU00289"/>
    </source>
</evidence>
<organism evidence="17 18">
    <name type="scientific">Chryseobacterium viscerum</name>
    <dbReference type="NCBI Taxonomy" id="1037377"/>
    <lineage>
        <taxon>Bacteria</taxon>
        <taxon>Pseudomonadati</taxon>
        <taxon>Bacteroidota</taxon>
        <taxon>Flavobacteriia</taxon>
        <taxon>Flavobacteriales</taxon>
        <taxon>Weeksellaceae</taxon>
        <taxon>Chryseobacterium group</taxon>
        <taxon>Chryseobacterium</taxon>
    </lineage>
</organism>
<keyword evidence="12" id="KW-0131">Cell cycle</keyword>
<keyword evidence="6 13" id="KW-0547">Nucleotide-binding</keyword>
<dbReference type="AlphaFoldDB" id="A0A316WDU2"/>
<dbReference type="PANTHER" id="PTHR22683:SF41">
    <property type="entry name" value="DNA TRANSLOCASE FTSK"/>
    <property type="match status" value="1"/>
</dbReference>
<comment type="caution">
    <text evidence="17">The sequence shown here is derived from an EMBL/GenBank/DDBJ whole genome shotgun (WGS) entry which is preliminary data.</text>
</comment>